<feature type="compositionally biased region" description="Polar residues" evidence="3">
    <location>
        <begin position="106"/>
        <end position="116"/>
    </location>
</feature>
<feature type="compositionally biased region" description="Gly residues" evidence="3">
    <location>
        <begin position="1"/>
        <end position="10"/>
    </location>
</feature>
<dbReference type="CDD" id="cd00067">
    <property type="entry name" value="GAL4"/>
    <property type="match status" value="1"/>
</dbReference>
<dbReference type="GO" id="GO:0005634">
    <property type="term" value="C:nucleus"/>
    <property type="evidence" value="ECO:0007669"/>
    <property type="project" value="TreeGrafter"/>
</dbReference>
<protein>
    <submittedName>
        <fullName evidence="5">Uracil permease</fullName>
    </submittedName>
</protein>
<dbReference type="PANTHER" id="PTHR31668:SF23">
    <property type="entry name" value="ZN(II)2CYS6 TRANSCRIPTION FACTOR (EUROFUNG)"/>
    <property type="match status" value="1"/>
</dbReference>
<feature type="non-terminal residue" evidence="5">
    <location>
        <position position="1"/>
    </location>
</feature>
<dbReference type="PROSITE" id="PS00463">
    <property type="entry name" value="ZN2_CY6_FUNGAL_1"/>
    <property type="match status" value="1"/>
</dbReference>
<dbReference type="SMART" id="SM00906">
    <property type="entry name" value="Fungal_trans"/>
    <property type="match status" value="1"/>
</dbReference>
<dbReference type="GO" id="GO:0006351">
    <property type="term" value="P:DNA-templated transcription"/>
    <property type="evidence" value="ECO:0007669"/>
    <property type="project" value="InterPro"/>
</dbReference>
<dbReference type="Proteomes" id="UP000237481">
    <property type="component" value="Unassembled WGS sequence"/>
</dbReference>
<dbReference type="CDD" id="cd12148">
    <property type="entry name" value="fungal_TF_MHR"/>
    <property type="match status" value="1"/>
</dbReference>
<dbReference type="InterPro" id="IPR007219">
    <property type="entry name" value="XnlR_reg_dom"/>
</dbReference>
<evidence type="ECO:0000256" key="1">
    <source>
        <dbReference type="ARBA" id="ARBA00022723"/>
    </source>
</evidence>
<dbReference type="GO" id="GO:0003677">
    <property type="term" value="F:DNA binding"/>
    <property type="evidence" value="ECO:0007669"/>
    <property type="project" value="InterPro"/>
</dbReference>
<dbReference type="Pfam" id="PF04082">
    <property type="entry name" value="Fungal_trans"/>
    <property type="match status" value="1"/>
</dbReference>
<accession>A0A2S4KNB8</accession>
<keyword evidence="1" id="KW-0479">Metal-binding</keyword>
<dbReference type="OrthoDB" id="2018619at2759"/>
<dbReference type="SUPFAM" id="SSF57701">
    <property type="entry name" value="Zn2/Cys6 DNA-binding domain"/>
    <property type="match status" value="1"/>
</dbReference>
<dbReference type="InterPro" id="IPR001138">
    <property type="entry name" value="Zn2Cys6_DnaBD"/>
</dbReference>
<dbReference type="GO" id="GO:0001080">
    <property type="term" value="P:nitrogen catabolite activation of transcription from RNA polymerase II promoter"/>
    <property type="evidence" value="ECO:0007669"/>
    <property type="project" value="TreeGrafter"/>
</dbReference>
<keyword evidence="6" id="KW-1185">Reference proteome</keyword>
<dbReference type="AlphaFoldDB" id="A0A2S4KNB8"/>
<evidence type="ECO:0000256" key="3">
    <source>
        <dbReference type="SAM" id="MobiDB-lite"/>
    </source>
</evidence>
<dbReference type="GO" id="GO:0000981">
    <property type="term" value="F:DNA-binding transcription factor activity, RNA polymerase II-specific"/>
    <property type="evidence" value="ECO:0007669"/>
    <property type="project" value="InterPro"/>
</dbReference>
<dbReference type="STRING" id="94208.A0A2S4KNB8"/>
<evidence type="ECO:0000313" key="6">
    <source>
        <dbReference type="Proteomes" id="UP000237481"/>
    </source>
</evidence>
<proteinExistence type="predicted"/>
<dbReference type="GO" id="GO:0008270">
    <property type="term" value="F:zinc ion binding"/>
    <property type="evidence" value="ECO:0007669"/>
    <property type="project" value="InterPro"/>
</dbReference>
<evidence type="ECO:0000256" key="2">
    <source>
        <dbReference type="ARBA" id="ARBA00023242"/>
    </source>
</evidence>
<feature type="region of interest" description="Disordered" evidence="3">
    <location>
        <begin position="1"/>
        <end position="41"/>
    </location>
</feature>
<organism evidence="5 6">
    <name type="scientific">Tolypocladium paradoxum</name>
    <dbReference type="NCBI Taxonomy" id="94208"/>
    <lineage>
        <taxon>Eukaryota</taxon>
        <taxon>Fungi</taxon>
        <taxon>Dikarya</taxon>
        <taxon>Ascomycota</taxon>
        <taxon>Pezizomycotina</taxon>
        <taxon>Sordariomycetes</taxon>
        <taxon>Hypocreomycetidae</taxon>
        <taxon>Hypocreales</taxon>
        <taxon>Ophiocordycipitaceae</taxon>
        <taxon>Tolypocladium</taxon>
    </lineage>
</organism>
<dbReference type="InterPro" id="IPR050797">
    <property type="entry name" value="Carb_Metab_Trans_Reg"/>
</dbReference>
<dbReference type="EMBL" id="PKSG01001015">
    <property type="protein sequence ID" value="POR31692.1"/>
    <property type="molecule type" value="Genomic_DNA"/>
</dbReference>
<gene>
    <name evidence="5" type="ORF">TPAR_08101</name>
</gene>
<sequence length="710" mass="79031">PPGSGRGPGGARPRKFVIQSTFGNPRERRSRKNRPCDACRRRKTACVITSEPPCLFCQSRGIVCQSTPVAGGSRQPLPDVAAGRAPSQQGSASAGLPPVESHELPTPSTAQDSPNAASPLALGVPDPASRQPPYSGPAAVVHQNLVYHPSPSAEDPEPPPPPPPPPPDASSPPLPSPRGTSPAHALEDIVNRTAYYMGPTSEQDTFLLDAFRYGILSEKYNLDANVVQVHGGSSLPDDRPVHFLFLRVGHPDHVNRARQDASDSIEAKVWPYGENLVRLYFRHVHPVFPVVSKVRFLRRYHSDKKRVPACLRGAIYALASVFWRYDMALRGTPCPYQQHELVDYAHAALRREIENPNLFVLQACLLLIHVTPPAIDSMEAPTTWTLAAQATACAQMIGLHQDPGQWNIDVTEKKLRRKLWWATFTTDCWSSICHGNPPHISASSFTTCPLTMDDVRCDEDVPDELQYLVEPPDTCFEVSAGARFMEMVNIARYLRTVLDCSFQVNTRAMTVNDRIQAQEELVAVQAMLRDWPSLLPSCLVIQKEERRRSAITSYNWPLHLSFYAAQVLLYRALMHPPTRAAKATPGSNLRKWFPAALAEFESFAQFFSCVNKHDLFGFWGRHARSQLILCGNFLVFLFLLASERRDIERAYRLLESFHQTVHELGDSAHVQVTTLLRAATIRIDSFFTQAAQIMRHGNEGTVTSLLNPMA</sequence>
<feature type="compositionally biased region" description="Pro residues" evidence="3">
    <location>
        <begin position="158"/>
        <end position="176"/>
    </location>
</feature>
<dbReference type="PANTHER" id="PTHR31668">
    <property type="entry name" value="GLUCOSE TRANSPORT TRANSCRIPTION REGULATOR RGT1-RELATED-RELATED"/>
    <property type="match status" value="1"/>
</dbReference>
<name>A0A2S4KNB8_9HYPO</name>
<feature type="domain" description="Zn(2)-C6 fungal-type" evidence="4">
    <location>
        <begin position="35"/>
        <end position="64"/>
    </location>
</feature>
<reference evidence="5 6" key="1">
    <citation type="submission" date="2018-01" db="EMBL/GenBank/DDBJ databases">
        <title>Harnessing the power of phylogenomics to disentangle the directionality and signatures of interkingdom host jumping in the parasitic fungal genus Tolypocladium.</title>
        <authorList>
            <person name="Quandt C.A."/>
            <person name="Patterson W."/>
            <person name="Spatafora J.W."/>
        </authorList>
    </citation>
    <scope>NUCLEOTIDE SEQUENCE [LARGE SCALE GENOMIC DNA]</scope>
    <source>
        <strain evidence="5 6">NRBC 100945</strain>
    </source>
</reference>
<comment type="caution">
    <text evidence="5">The sequence shown here is derived from an EMBL/GenBank/DDBJ whole genome shotgun (WGS) entry which is preliminary data.</text>
</comment>
<dbReference type="InterPro" id="IPR036864">
    <property type="entry name" value="Zn2-C6_fun-type_DNA-bd_sf"/>
</dbReference>
<feature type="region of interest" description="Disordered" evidence="3">
    <location>
        <begin position="67"/>
        <end position="183"/>
    </location>
</feature>
<dbReference type="PROSITE" id="PS50048">
    <property type="entry name" value="ZN2_CY6_FUNGAL_2"/>
    <property type="match status" value="1"/>
</dbReference>
<evidence type="ECO:0000313" key="5">
    <source>
        <dbReference type="EMBL" id="POR31692.1"/>
    </source>
</evidence>
<evidence type="ECO:0000259" key="4">
    <source>
        <dbReference type="PROSITE" id="PS50048"/>
    </source>
</evidence>
<keyword evidence="2" id="KW-0539">Nucleus</keyword>